<evidence type="ECO:0000256" key="1">
    <source>
        <dbReference type="SAM" id="MobiDB-lite"/>
    </source>
</evidence>
<comment type="caution">
    <text evidence="2">The sequence shown here is derived from an EMBL/GenBank/DDBJ whole genome shotgun (WGS) entry which is preliminary data.</text>
</comment>
<keyword evidence="3" id="KW-1185">Reference proteome</keyword>
<feature type="compositionally biased region" description="Low complexity" evidence="1">
    <location>
        <begin position="157"/>
        <end position="168"/>
    </location>
</feature>
<evidence type="ECO:0000313" key="3">
    <source>
        <dbReference type="Proteomes" id="UP000268093"/>
    </source>
</evidence>
<dbReference type="EMBL" id="RBNI01006800">
    <property type="protein sequence ID" value="RUP45764.1"/>
    <property type="molecule type" value="Genomic_DNA"/>
</dbReference>
<organism evidence="2 3">
    <name type="scientific">Jimgerdemannia flammicorona</name>
    <dbReference type="NCBI Taxonomy" id="994334"/>
    <lineage>
        <taxon>Eukaryota</taxon>
        <taxon>Fungi</taxon>
        <taxon>Fungi incertae sedis</taxon>
        <taxon>Mucoromycota</taxon>
        <taxon>Mucoromycotina</taxon>
        <taxon>Endogonomycetes</taxon>
        <taxon>Endogonales</taxon>
        <taxon>Endogonaceae</taxon>
        <taxon>Jimgerdemannia</taxon>
    </lineage>
</organism>
<evidence type="ECO:0000313" key="2">
    <source>
        <dbReference type="EMBL" id="RUP45764.1"/>
    </source>
</evidence>
<sequence length="168" mass="17478">MQMDEDVGKVAQATPVLISSWLPPFSLYPSETHVPSYTPQYPLPPPTLSITTSKKTILTTDQFDFLKDVVENVADPSEPSAAPGGPLEDGGPVAMRGSTSSNSSGSNGAAIATQPRRRATTGGNSGRGRGAEEGEGAAPAMRGRGRGPPKNRPPSRPNRNLSRGSGLL</sequence>
<dbReference type="OrthoDB" id="653904at2759"/>
<accession>A0A433D4L0</accession>
<dbReference type="Proteomes" id="UP000268093">
    <property type="component" value="Unassembled WGS sequence"/>
</dbReference>
<gene>
    <name evidence="2" type="ORF">BC936DRAFT_147764</name>
</gene>
<dbReference type="AlphaFoldDB" id="A0A433D4L0"/>
<feature type="region of interest" description="Disordered" evidence="1">
    <location>
        <begin position="70"/>
        <end position="168"/>
    </location>
</feature>
<reference evidence="2 3" key="1">
    <citation type="journal article" date="2018" name="New Phytol.">
        <title>Phylogenomics of Endogonaceae and evolution of mycorrhizas within Mucoromycota.</title>
        <authorList>
            <person name="Chang Y."/>
            <person name="Desiro A."/>
            <person name="Na H."/>
            <person name="Sandor L."/>
            <person name="Lipzen A."/>
            <person name="Clum A."/>
            <person name="Barry K."/>
            <person name="Grigoriev I.V."/>
            <person name="Martin F.M."/>
            <person name="Stajich J.E."/>
            <person name="Smith M.E."/>
            <person name="Bonito G."/>
            <person name="Spatafora J.W."/>
        </authorList>
    </citation>
    <scope>NUCLEOTIDE SEQUENCE [LARGE SCALE GENOMIC DNA]</scope>
    <source>
        <strain evidence="2 3">GMNB39</strain>
    </source>
</reference>
<name>A0A433D4L0_9FUNG</name>
<feature type="compositionally biased region" description="Low complexity" evidence="1">
    <location>
        <begin position="97"/>
        <end position="108"/>
    </location>
</feature>
<protein>
    <submittedName>
        <fullName evidence="2">Uncharacterized protein</fullName>
    </submittedName>
</protein>
<proteinExistence type="predicted"/>